<dbReference type="GO" id="GO:0051147">
    <property type="term" value="P:regulation of muscle cell differentiation"/>
    <property type="evidence" value="ECO:0007669"/>
    <property type="project" value="TreeGrafter"/>
</dbReference>
<keyword evidence="5" id="KW-0339">Growth factor</keyword>
<reference evidence="10" key="1">
    <citation type="submission" date="2025-08" db="UniProtKB">
        <authorList>
            <consortium name="RefSeq"/>
        </authorList>
    </citation>
    <scope>IDENTIFICATION</scope>
    <source>
        <tissue evidence="10">Sperm</tissue>
    </source>
</reference>
<dbReference type="Proteomes" id="UP001318040">
    <property type="component" value="Chromosome 7"/>
</dbReference>
<dbReference type="FunFam" id="1.10.100.10:FF:000001">
    <property type="entry name" value="insulin-like growth factor I isoform X1"/>
    <property type="match status" value="1"/>
</dbReference>
<feature type="compositionally biased region" description="Basic residues" evidence="7">
    <location>
        <begin position="201"/>
        <end position="218"/>
    </location>
</feature>
<evidence type="ECO:0000256" key="7">
    <source>
        <dbReference type="SAM" id="MobiDB-lite"/>
    </source>
</evidence>
<dbReference type="GO" id="GO:0005615">
    <property type="term" value="C:extracellular space"/>
    <property type="evidence" value="ECO:0007669"/>
    <property type="project" value="TreeGrafter"/>
</dbReference>
<dbReference type="Pfam" id="PF00049">
    <property type="entry name" value="Insulin"/>
    <property type="match status" value="1"/>
</dbReference>
<dbReference type="GO" id="GO:0043539">
    <property type="term" value="F:protein serine/threonine kinase activator activity"/>
    <property type="evidence" value="ECO:0007669"/>
    <property type="project" value="TreeGrafter"/>
</dbReference>
<dbReference type="InterPro" id="IPR022352">
    <property type="entry name" value="Ins/IGF/rlx"/>
</dbReference>
<comment type="similarity">
    <text evidence="2 6">Belongs to the insulin family.</text>
</comment>
<evidence type="ECO:0000256" key="6">
    <source>
        <dbReference type="RuleBase" id="RU000406"/>
    </source>
</evidence>
<comment type="subcellular location">
    <subcellularLocation>
        <location evidence="1 6">Secreted</location>
    </subcellularLocation>
</comment>
<dbReference type="GO" id="GO:0046628">
    <property type="term" value="P:positive regulation of insulin receptor signaling pathway"/>
    <property type="evidence" value="ECO:0007669"/>
    <property type="project" value="TreeGrafter"/>
</dbReference>
<dbReference type="PANTHER" id="PTHR46886:SF1">
    <property type="entry name" value="INSULIN-LIKE GROWTH FACTOR II"/>
    <property type="match status" value="1"/>
</dbReference>
<dbReference type="PANTHER" id="PTHR46886">
    <property type="entry name" value="INSULIN-LIKE GROWTH FACTOR II"/>
    <property type="match status" value="1"/>
</dbReference>
<proteinExistence type="inferred from homology"/>
<evidence type="ECO:0000256" key="1">
    <source>
        <dbReference type="ARBA" id="ARBA00004613"/>
    </source>
</evidence>
<dbReference type="InterPro" id="IPR022353">
    <property type="entry name" value="Insulin_CS"/>
</dbReference>
<gene>
    <name evidence="10" type="primary">IGF1</name>
</gene>
<dbReference type="RefSeq" id="XP_032805276.1">
    <property type="nucleotide sequence ID" value="XM_032949385.1"/>
</dbReference>
<dbReference type="PRINTS" id="PR00276">
    <property type="entry name" value="INSULINFAMLY"/>
</dbReference>
<protein>
    <submittedName>
        <fullName evidence="10">Insulin-like growth factor I isoform X1</fullName>
    </submittedName>
</protein>
<dbReference type="GO" id="GO:0043410">
    <property type="term" value="P:positive regulation of MAPK cascade"/>
    <property type="evidence" value="ECO:0007669"/>
    <property type="project" value="TreeGrafter"/>
</dbReference>
<dbReference type="Gene3D" id="1.10.100.10">
    <property type="entry name" value="Insulin-like"/>
    <property type="match status" value="1"/>
</dbReference>
<evidence type="ECO:0000259" key="8">
    <source>
        <dbReference type="SMART" id="SM00078"/>
    </source>
</evidence>
<evidence type="ECO:0000313" key="9">
    <source>
        <dbReference type="Proteomes" id="UP001318040"/>
    </source>
</evidence>
<dbReference type="GO" id="GO:0008083">
    <property type="term" value="F:growth factor activity"/>
    <property type="evidence" value="ECO:0007669"/>
    <property type="project" value="UniProtKB-KW"/>
</dbReference>
<evidence type="ECO:0000256" key="2">
    <source>
        <dbReference type="ARBA" id="ARBA00009034"/>
    </source>
</evidence>
<dbReference type="GeneID" id="116940078"/>
<dbReference type="GO" id="GO:0005179">
    <property type="term" value="F:hormone activity"/>
    <property type="evidence" value="ECO:0007669"/>
    <property type="project" value="InterPro"/>
</dbReference>
<dbReference type="SMART" id="SM00078">
    <property type="entry name" value="IlGF"/>
    <property type="match status" value="1"/>
</dbReference>
<evidence type="ECO:0000256" key="4">
    <source>
        <dbReference type="ARBA" id="ARBA00022729"/>
    </source>
</evidence>
<dbReference type="GO" id="GO:1905564">
    <property type="term" value="P:positive regulation of vascular endothelial cell proliferation"/>
    <property type="evidence" value="ECO:0007669"/>
    <property type="project" value="TreeGrafter"/>
</dbReference>
<organism evidence="9 10">
    <name type="scientific">Petromyzon marinus</name>
    <name type="common">Sea lamprey</name>
    <dbReference type="NCBI Taxonomy" id="7757"/>
    <lineage>
        <taxon>Eukaryota</taxon>
        <taxon>Metazoa</taxon>
        <taxon>Chordata</taxon>
        <taxon>Craniata</taxon>
        <taxon>Vertebrata</taxon>
        <taxon>Cyclostomata</taxon>
        <taxon>Hyperoartia</taxon>
        <taxon>Petromyzontiformes</taxon>
        <taxon>Petromyzontidae</taxon>
        <taxon>Petromyzon</taxon>
    </lineage>
</organism>
<evidence type="ECO:0000256" key="3">
    <source>
        <dbReference type="ARBA" id="ARBA00022525"/>
    </source>
</evidence>
<evidence type="ECO:0000256" key="5">
    <source>
        <dbReference type="ARBA" id="ARBA00023030"/>
    </source>
</evidence>
<dbReference type="KEGG" id="pmrn:116940078"/>
<name>A0AAJ7SV23_PETMA</name>
<feature type="domain" description="Insulin-like" evidence="8">
    <location>
        <begin position="74"/>
        <end position="140"/>
    </location>
</feature>
<keyword evidence="3 6" id="KW-0964">Secreted</keyword>
<dbReference type="GO" id="GO:0042104">
    <property type="term" value="P:positive regulation of activated T cell proliferation"/>
    <property type="evidence" value="ECO:0007669"/>
    <property type="project" value="TreeGrafter"/>
</dbReference>
<keyword evidence="4" id="KW-0732">Signal</keyword>
<dbReference type="SUPFAM" id="SSF56994">
    <property type="entry name" value="Insulin-like"/>
    <property type="match status" value="1"/>
</dbReference>
<keyword evidence="9" id="KW-1185">Reference proteome</keyword>
<dbReference type="CTD" id="3479"/>
<dbReference type="AlphaFoldDB" id="A0AAJ7SV23"/>
<feature type="region of interest" description="Disordered" evidence="7">
    <location>
        <begin position="165"/>
        <end position="230"/>
    </location>
</feature>
<dbReference type="GO" id="GO:0005159">
    <property type="term" value="F:insulin-like growth factor receptor binding"/>
    <property type="evidence" value="ECO:0007669"/>
    <property type="project" value="TreeGrafter"/>
</dbReference>
<evidence type="ECO:0000313" key="10">
    <source>
        <dbReference type="RefSeq" id="XP_032805276.1"/>
    </source>
</evidence>
<dbReference type="InterPro" id="IPR016179">
    <property type="entry name" value="Insulin-like"/>
</dbReference>
<dbReference type="CDD" id="cd04368">
    <property type="entry name" value="IlGF"/>
    <property type="match status" value="1"/>
</dbReference>
<accession>A0AAJ7SV23</accession>
<dbReference type="GO" id="GO:0045944">
    <property type="term" value="P:positive regulation of transcription by RNA polymerase II"/>
    <property type="evidence" value="ECO:0007669"/>
    <property type="project" value="TreeGrafter"/>
</dbReference>
<dbReference type="InterPro" id="IPR036438">
    <property type="entry name" value="Insulin-like_sf"/>
</dbReference>
<sequence>MCGNVGFHVVLLGKGTTKGTPCDVGSFFCPLRLMSLVARVSHGFRLSVVPQSPRLLLLLSLSLGLCATVGAAPETLCGAELVDALQFVCGPRGFHFLKQNGQKSGGGGGGGGGGGRRVQRGIVEECCFRRCTLRLLESYCADSSKLERDYSGIKIASLKRLIRKSKGSVPGKEESGTRQSKKSWQRRQEQGQGQGQGQGRGRGRGRGRTERRLRKAARLRPFDPTSPTPP</sequence>
<dbReference type="PROSITE" id="PS00262">
    <property type="entry name" value="INSULIN"/>
    <property type="match status" value="1"/>
</dbReference>